<accession>H9D1H5</accession>
<name>H9D1H5_9CAUD</name>
<dbReference type="OrthoDB" id="2894at10239"/>
<proteinExistence type="predicted"/>
<dbReference type="RefSeq" id="YP_007010562.1">
    <property type="nucleotide sequence ID" value="NC_019540.1"/>
</dbReference>
<dbReference type="EMBL" id="JQ446452">
    <property type="protein sequence ID" value="AFE86217.1"/>
    <property type="molecule type" value="Genomic_DNA"/>
</dbReference>
<evidence type="ECO:0000313" key="3">
    <source>
        <dbReference type="Proteomes" id="UP000004791"/>
    </source>
</evidence>
<dbReference type="Proteomes" id="UP000004791">
    <property type="component" value="Segment"/>
</dbReference>
<dbReference type="KEGG" id="vg:14016736"/>
<feature type="compositionally biased region" description="Low complexity" evidence="1">
    <location>
        <begin position="563"/>
        <end position="576"/>
    </location>
</feature>
<feature type="region of interest" description="Disordered" evidence="1">
    <location>
        <begin position="558"/>
        <end position="592"/>
    </location>
</feature>
<protein>
    <submittedName>
        <fullName evidence="2">Portal protein</fullName>
    </submittedName>
</protein>
<sequence>MSKKLLEMEKVFDRDEISKIIANQWDTFSQQRQPKVSEWTELRNYIFATDTTTTSNSDLPWKNSTTLPKICQIRDNLHSNYVSALFPNDDWLRWEGYKQGDAQKAEKVEAYMSNKTRVSHFRTEMSKLLYDYIDYGNAFATVAFEDKRRIINGEEVTSYVGPVVKRISPLDIVFNPLASDFGSTFKIVRSVVTLGEIKKMVQDEPDNEDLASALEKRSETVRKMGAYSLEDWAKYQGFYVDGFGSIYEYYTSGYVELLEFYGDLHDPSTGEIKEDRIITIMDRSHVIRDIEAPYWFGDSPIYHVGWRFRPDNMWAMGPLDNLVGLQYRLDHLENLKADAMDLCVHPPLKIYGEVEEFEWGPSAEIHMDADGDVQELGKNAQWVVQAQQDIQLIENKMEAFAGAPREAMGIRTPGEKTAYEVQALQNSAGRIFQEKINTFEVELLEPILNAMLETARRNMTRTDTAKVMDDDLGVQGFMEVTKEDITATGRLRPIGARHFAAQAQLIQNLTNLGNSVIGEMVRPHTSSKQLSKLVEDVFGLERYSLFSPNIGVEEELETQSMMQQANNELAQQQAAATGGLEDELQNPNQNPQ</sequence>
<evidence type="ECO:0000256" key="1">
    <source>
        <dbReference type="SAM" id="MobiDB-lite"/>
    </source>
</evidence>
<organism evidence="2 3">
    <name type="scientific">Salinivibrio phage CW02</name>
    <dbReference type="NCBI Taxonomy" id="1161935"/>
    <lineage>
        <taxon>Viruses</taxon>
        <taxon>Duplodnaviria</taxon>
        <taxon>Heunggongvirae</taxon>
        <taxon>Uroviricota</taxon>
        <taxon>Caudoviricetes</taxon>
        <taxon>Zobellviridae</taxon>
        <taxon>Salinovirus</taxon>
        <taxon>Salinovirus utanense</taxon>
    </lineage>
</organism>
<evidence type="ECO:0000313" key="2">
    <source>
        <dbReference type="EMBL" id="AFE86217.1"/>
    </source>
</evidence>
<reference evidence="2 3" key="1">
    <citation type="journal article" date="2012" name="J. Virol.">
        <title>Sequence and structural characterization of great salt lake bacteriophage CW02, a member of the T7-like supergroup.</title>
        <authorList>
            <person name="Shen P.S."/>
            <person name="Domek M.J."/>
            <person name="Sanz-Garcia E."/>
            <person name="Makaju A."/>
            <person name="Taylor R.M."/>
            <person name="Hoggan R."/>
            <person name="Culumber M.D."/>
            <person name="Oberg C.J."/>
            <person name="Breakwell D.P."/>
            <person name="Prince J.T."/>
            <person name="Belnap D.M."/>
        </authorList>
    </citation>
    <scope>NUCLEOTIDE SEQUENCE [LARGE SCALE GENOMIC DNA]</scope>
</reference>
<dbReference type="GeneID" id="14016736"/>
<keyword evidence="3" id="KW-1185">Reference proteome</keyword>